<comment type="caution">
    <text evidence="6">The sequence shown here is derived from an EMBL/GenBank/DDBJ whole genome shotgun (WGS) entry which is preliminary data.</text>
</comment>
<feature type="domain" description="Carbohydrate-binding module family 96" evidence="5">
    <location>
        <begin position="18"/>
        <end position="163"/>
    </location>
</feature>
<dbReference type="Pfam" id="PF24517">
    <property type="entry name" value="CBM96"/>
    <property type="match status" value="1"/>
</dbReference>
<dbReference type="PANTHER" id="PTHR15427">
    <property type="entry name" value="EMILIN ELASTIN MICROFIBRIL INTERFACE-LOCATED PROTEIN ELASTIN MICROFIBRIL INTERFACER"/>
    <property type="match status" value="1"/>
</dbReference>
<dbReference type="Pfam" id="PF01391">
    <property type="entry name" value="Collagen"/>
    <property type="match status" value="1"/>
</dbReference>
<dbReference type="EMBL" id="RDSM01000003">
    <property type="protein sequence ID" value="RXH54830.1"/>
    <property type="molecule type" value="Genomic_DNA"/>
</dbReference>
<dbReference type="InterPro" id="IPR055372">
    <property type="entry name" value="CBM96"/>
</dbReference>
<evidence type="ECO:0000256" key="1">
    <source>
        <dbReference type="ARBA" id="ARBA00004613"/>
    </source>
</evidence>
<proteinExistence type="predicted"/>
<evidence type="ECO:0000256" key="2">
    <source>
        <dbReference type="ARBA" id="ARBA00022525"/>
    </source>
</evidence>
<evidence type="ECO:0000259" key="5">
    <source>
        <dbReference type="Pfam" id="PF24517"/>
    </source>
</evidence>
<organism evidence="6 7">
    <name type="scientific">Granulicella sibirica</name>
    <dbReference type="NCBI Taxonomy" id="2479048"/>
    <lineage>
        <taxon>Bacteria</taxon>
        <taxon>Pseudomonadati</taxon>
        <taxon>Acidobacteriota</taxon>
        <taxon>Terriglobia</taxon>
        <taxon>Terriglobales</taxon>
        <taxon>Acidobacteriaceae</taxon>
        <taxon>Granulicella</taxon>
    </lineage>
</organism>
<keyword evidence="2" id="KW-0964">Secreted</keyword>
<dbReference type="Proteomes" id="UP000289437">
    <property type="component" value="Unassembled WGS sequence"/>
</dbReference>
<evidence type="ECO:0000256" key="4">
    <source>
        <dbReference type="SAM" id="MobiDB-lite"/>
    </source>
</evidence>
<evidence type="ECO:0000313" key="6">
    <source>
        <dbReference type="EMBL" id="RXH54830.1"/>
    </source>
</evidence>
<accession>A0A4Q0SXU9</accession>
<dbReference type="InterPro" id="IPR050392">
    <property type="entry name" value="Collagen/C1q_domain"/>
</dbReference>
<evidence type="ECO:0000256" key="3">
    <source>
        <dbReference type="ARBA" id="ARBA00022729"/>
    </source>
</evidence>
<evidence type="ECO:0000313" key="7">
    <source>
        <dbReference type="Proteomes" id="UP000289437"/>
    </source>
</evidence>
<sequence length="400" mass="39182">MLLFAGVIGLGRSAFATDTTLTADAHVNSARPTVNYGGLSNISVGSGTTGLIRFDLGTLPAGTVGSQISKATLRLYVNRVYTAGTMSVAPLTGSWSEAAVTYSTVPSAGDVAGSVDVTAAEQFVTVDLTSVVQNWVTNPDTNFGLALTATTANALFDAKENDETGHAAGLDVTIVSQGAVGPQGPAGPTGATGPRGASGSTGLTGPTGPQGAAGAMGAVGPAGSTGAIGPTGVAGAQGLQGPVGPTGVVGATGPAGGQVYSANIQLPDGISSDDSTGGLVALPSGASTASRNVLSASLTVPQTCTASQLIVTTFDTNAGSASVTVQVDQATAAQVNTNYTYSTNLSCTVTTPESNEGSSSCSSSASTTLTAGEFVTIVAFNFSNTDAYTNARLLVSFVCK</sequence>
<gene>
    <name evidence="6" type="ORF">GRAN_3934</name>
</gene>
<dbReference type="Gene3D" id="2.60.120.970">
    <property type="match status" value="1"/>
</dbReference>
<dbReference type="AlphaFoldDB" id="A0A4Q0SXU9"/>
<dbReference type="OrthoDB" id="123074at2"/>
<dbReference type="RefSeq" id="WP_161571057.1">
    <property type="nucleotide sequence ID" value="NZ_RDSM01000003.1"/>
</dbReference>
<reference evidence="6 7" key="1">
    <citation type="submission" date="2018-11" db="EMBL/GenBank/DDBJ databases">
        <authorList>
            <person name="Mardanov A.V."/>
            <person name="Ravin N.V."/>
            <person name="Dedysh S.N."/>
        </authorList>
    </citation>
    <scope>NUCLEOTIDE SEQUENCE [LARGE SCALE GENOMIC DNA]</scope>
    <source>
        <strain evidence="6 7">AF10</strain>
    </source>
</reference>
<keyword evidence="3" id="KW-0732">Signal</keyword>
<dbReference type="InterPro" id="IPR008160">
    <property type="entry name" value="Collagen"/>
</dbReference>
<comment type="subcellular location">
    <subcellularLocation>
        <location evidence="1">Secreted</location>
    </subcellularLocation>
</comment>
<dbReference type="PANTHER" id="PTHR15427:SF33">
    <property type="entry name" value="COLLAGEN IV NC1 DOMAIN-CONTAINING PROTEIN"/>
    <property type="match status" value="1"/>
</dbReference>
<dbReference type="NCBIfam" id="NF033679">
    <property type="entry name" value="DNRLRE_dom"/>
    <property type="match status" value="1"/>
</dbReference>
<protein>
    <submittedName>
        <fullName evidence="6">Phage tail fiber protein</fullName>
    </submittedName>
</protein>
<name>A0A4Q0SXU9_9BACT</name>
<reference evidence="7" key="2">
    <citation type="submission" date="2019-02" db="EMBL/GenBank/DDBJ databases">
        <title>Granulicella sibirica sp. nov., a psychrotolerant acidobacterium isolated from an organic soil layer in forested tundra, West Siberia.</title>
        <authorList>
            <person name="Oshkin I.Y."/>
            <person name="Kulichevskaya I.S."/>
            <person name="Rijpstra W.I.C."/>
            <person name="Sinninghe Damste J.S."/>
            <person name="Rakitin A.L."/>
            <person name="Ravin N.V."/>
            <person name="Dedysh S.N."/>
        </authorList>
    </citation>
    <scope>NUCLEOTIDE SEQUENCE [LARGE SCALE GENOMIC DNA]</scope>
    <source>
        <strain evidence="7">AF10</strain>
    </source>
</reference>
<keyword evidence="7" id="KW-1185">Reference proteome</keyword>
<feature type="region of interest" description="Disordered" evidence="4">
    <location>
        <begin position="178"/>
        <end position="218"/>
    </location>
</feature>